<dbReference type="EMBL" id="LR788109">
    <property type="protein sequence ID" value="CAB3263971.1"/>
    <property type="molecule type" value="mRNA"/>
</dbReference>
<comment type="similarity">
    <text evidence="1">Belongs to the universal ribosomal protein uL3 family.</text>
</comment>
<gene>
    <name evidence="6" type="primary">Mrpl3</name>
</gene>
<evidence type="ECO:0000256" key="5">
    <source>
        <dbReference type="ARBA" id="ARBA00035396"/>
    </source>
</evidence>
<accession>A0A6F9DLA8</accession>
<sequence>MLASRQRLFTSTTKSSCCFCEREFHGNKKYAAKRHRTPRPKNVFTPVEPVNAVKRGERFAVRYTDKYGVRSDKFVPVHKLPAPRWSWDYDLTKDNVDFLSEIARNYSENLQTEATNAPLNDELWPVHDWQKDSKRCGAVGIKLGVHPIWFKDGSYCNSTLIQILDCNVVKYFSKEEYNNKTAALLVGAKNASPFYRNEKYAQFCRDAGIPMKAKCFRFLVTENAALKPGTPINAMHFRVGQYVDCLAKSIGYGFQGVMQRWKMAGGHPHAKLWHRRIGSLGAGGKVIKGKKMPGQLGGTYENIRGLKVLRINTKYNVIYVKGRFAGHINQFVKICDTSVGRLQPNTEEEAKRLIGPFPRYIPIDSNEELPEEIYHDSVHRMNDPSIILPSTEK</sequence>
<dbReference type="FunFam" id="2.40.30.10:FF:000067">
    <property type="entry name" value="39S ribosomal protein L3, mitochondrial"/>
    <property type="match status" value="1"/>
</dbReference>
<dbReference type="Pfam" id="PF00297">
    <property type="entry name" value="Ribosomal_L3"/>
    <property type="match status" value="1"/>
</dbReference>
<dbReference type="GO" id="GO:0003735">
    <property type="term" value="F:structural constituent of ribosome"/>
    <property type="evidence" value="ECO:0007669"/>
    <property type="project" value="InterPro"/>
</dbReference>
<evidence type="ECO:0000256" key="3">
    <source>
        <dbReference type="ARBA" id="ARBA00023274"/>
    </source>
</evidence>
<dbReference type="InterPro" id="IPR019927">
    <property type="entry name" value="Ribosomal_uL3_bac/org-type"/>
</dbReference>
<dbReference type="AlphaFoldDB" id="A0A6F9DLA8"/>
<dbReference type="PANTHER" id="PTHR11229">
    <property type="entry name" value="50S RIBOSOMAL PROTEIN L3"/>
    <property type="match status" value="1"/>
</dbReference>
<dbReference type="GO" id="GO:0006412">
    <property type="term" value="P:translation"/>
    <property type="evidence" value="ECO:0007669"/>
    <property type="project" value="InterPro"/>
</dbReference>
<dbReference type="Gene3D" id="2.40.30.10">
    <property type="entry name" value="Translation factors"/>
    <property type="match status" value="2"/>
</dbReference>
<evidence type="ECO:0000256" key="4">
    <source>
        <dbReference type="ARBA" id="ARBA00035209"/>
    </source>
</evidence>
<dbReference type="SUPFAM" id="SSF50447">
    <property type="entry name" value="Translation proteins"/>
    <property type="match status" value="1"/>
</dbReference>
<organism evidence="6">
    <name type="scientific">Phallusia mammillata</name>
    <dbReference type="NCBI Taxonomy" id="59560"/>
    <lineage>
        <taxon>Eukaryota</taxon>
        <taxon>Metazoa</taxon>
        <taxon>Chordata</taxon>
        <taxon>Tunicata</taxon>
        <taxon>Ascidiacea</taxon>
        <taxon>Phlebobranchia</taxon>
        <taxon>Ascidiidae</taxon>
        <taxon>Phallusia</taxon>
    </lineage>
</organism>
<dbReference type="InterPro" id="IPR009000">
    <property type="entry name" value="Transl_B-barrel_sf"/>
</dbReference>
<keyword evidence="3" id="KW-0687">Ribonucleoprotein</keyword>
<evidence type="ECO:0000256" key="2">
    <source>
        <dbReference type="ARBA" id="ARBA00022980"/>
    </source>
</evidence>
<keyword evidence="2 6" id="KW-0689">Ribosomal protein</keyword>
<name>A0A6F9DLA8_9ASCI</name>
<evidence type="ECO:0000313" key="6">
    <source>
        <dbReference type="EMBL" id="CAB3263971.1"/>
    </source>
</evidence>
<reference evidence="6" key="1">
    <citation type="submission" date="2020-04" db="EMBL/GenBank/DDBJ databases">
        <authorList>
            <person name="Neveu A P."/>
        </authorList>
    </citation>
    <scope>NUCLEOTIDE SEQUENCE</scope>
    <source>
        <tissue evidence="6">Whole embryo</tissue>
    </source>
</reference>
<evidence type="ECO:0000256" key="1">
    <source>
        <dbReference type="ARBA" id="ARBA00006540"/>
    </source>
</evidence>
<protein>
    <recommendedName>
        <fullName evidence="4">Large ribosomal subunit protein uL3m</fullName>
    </recommendedName>
    <alternativeName>
        <fullName evidence="5">39S ribosomal protein L3, mitochondrial</fullName>
    </alternativeName>
</protein>
<dbReference type="InterPro" id="IPR000597">
    <property type="entry name" value="Ribosomal_uL3"/>
</dbReference>
<proteinExistence type="evidence at transcript level"/>
<dbReference type="PANTHER" id="PTHR11229:SF8">
    <property type="entry name" value="LARGE RIBOSOMAL SUBUNIT PROTEIN UL3M"/>
    <property type="match status" value="1"/>
</dbReference>
<dbReference type="GO" id="GO:0005762">
    <property type="term" value="C:mitochondrial large ribosomal subunit"/>
    <property type="evidence" value="ECO:0007669"/>
    <property type="project" value="TreeGrafter"/>
</dbReference>